<dbReference type="Proteomes" id="UP000626844">
    <property type="component" value="Unassembled WGS sequence"/>
</dbReference>
<reference evidence="2" key="1">
    <citation type="submission" date="2020-09" db="EMBL/GenBank/DDBJ databases">
        <title>A novel bacterium of genus Bacillus, isolated from South China Sea.</title>
        <authorList>
            <person name="Huang H."/>
            <person name="Mo K."/>
            <person name="Hu Y."/>
        </authorList>
    </citation>
    <scope>NUCLEOTIDE SEQUENCE</scope>
    <source>
        <strain evidence="2">IB182487</strain>
    </source>
</reference>
<dbReference type="AlphaFoldDB" id="A0A926RYL4"/>
<dbReference type="InterPro" id="IPR020908">
    <property type="entry name" value="UPF0738"/>
</dbReference>
<dbReference type="HAMAP" id="MF_01861">
    <property type="entry name" value="UPF0738"/>
    <property type="match status" value="1"/>
</dbReference>
<dbReference type="Pfam" id="PF19785">
    <property type="entry name" value="UPF0738"/>
    <property type="match status" value="1"/>
</dbReference>
<dbReference type="EMBL" id="JACXAI010000042">
    <property type="protein sequence ID" value="MBD1383073.1"/>
    <property type="molecule type" value="Genomic_DNA"/>
</dbReference>
<evidence type="ECO:0000313" key="3">
    <source>
        <dbReference type="Proteomes" id="UP000626844"/>
    </source>
</evidence>
<evidence type="ECO:0000313" key="2">
    <source>
        <dbReference type="EMBL" id="MBD1383073.1"/>
    </source>
</evidence>
<comment type="caution">
    <text evidence="2">The sequence shown here is derived from an EMBL/GenBank/DDBJ whole genome shotgun (WGS) entry which is preliminary data.</text>
</comment>
<gene>
    <name evidence="2" type="ORF">IC621_22990</name>
</gene>
<proteinExistence type="inferred from homology"/>
<organism evidence="2 3">
    <name type="scientific">Metabacillus arenae</name>
    <dbReference type="NCBI Taxonomy" id="2771434"/>
    <lineage>
        <taxon>Bacteria</taxon>
        <taxon>Bacillati</taxon>
        <taxon>Bacillota</taxon>
        <taxon>Bacilli</taxon>
        <taxon>Bacillales</taxon>
        <taxon>Bacillaceae</taxon>
        <taxon>Metabacillus</taxon>
    </lineage>
</organism>
<keyword evidence="3" id="KW-1185">Reference proteome</keyword>
<evidence type="ECO:0000256" key="1">
    <source>
        <dbReference type="HAMAP-Rule" id="MF_01861"/>
    </source>
</evidence>
<name>A0A926RYL4_9BACI</name>
<sequence>MKNRIEIITANIEASTLFLIAAPYKQDEQELKPKGQMLVDSDQLSFIYILENKEDFVYVGIPHEWWPLFREAQEIGVEVKLNVNNKEIELVDIFNELDYLVENIKDNANYGEDMEQKVIEHFGLEK</sequence>
<accession>A0A926RYL4</accession>
<protein>
    <recommendedName>
        <fullName evidence="1">UPF0738 protein IC621_22990</fullName>
    </recommendedName>
</protein>
<comment type="similarity">
    <text evidence="1">Belongs to the UPF0738 family.</text>
</comment>
<dbReference type="RefSeq" id="WP_191161875.1">
    <property type="nucleotide sequence ID" value="NZ_JACXAI010000042.1"/>
</dbReference>